<evidence type="ECO:0000256" key="2">
    <source>
        <dbReference type="ARBA" id="ARBA00008622"/>
    </source>
</evidence>
<keyword evidence="3" id="KW-0813">Transport</keyword>
<keyword evidence="6 13" id="KW-0812">Transmembrane</keyword>
<dbReference type="KEGG" id="aaeo:BJI67_10510"/>
<dbReference type="InterPro" id="IPR016174">
    <property type="entry name" value="Di-haem_cyt_TM"/>
</dbReference>
<organism evidence="15 16">
    <name type="scientific">Acidihalobacter aeolianus</name>
    <dbReference type="NCBI Taxonomy" id="2792603"/>
    <lineage>
        <taxon>Bacteria</taxon>
        <taxon>Pseudomonadati</taxon>
        <taxon>Pseudomonadota</taxon>
        <taxon>Gammaproteobacteria</taxon>
        <taxon>Chromatiales</taxon>
        <taxon>Ectothiorhodospiraceae</taxon>
        <taxon>Acidihalobacter</taxon>
    </lineage>
</organism>
<keyword evidence="16" id="KW-1185">Reference proteome</keyword>
<evidence type="ECO:0000256" key="1">
    <source>
        <dbReference type="ARBA" id="ARBA00004651"/>
    </source>
</evidence>
<evidence type="ECO:0000256" key="13">
    <source>
        <dbReference type="SAM" id="Phobius"/>
    </source>
</evidence>
<feature type="transmembrane region" description="Helical" evidence="13">
    <location>
        <begin position="54"/>
        <end position="81"/>
    </location>
</feature>
<keyword evidence="7" id="KW-0479">Metal-binding</keyword>
<evidence type="ECO:0000259" key="14">
    <source>
        <dbReference type="Pfam" id="PF01292"/>
    </source>
</evidence>
<feature type="domain" description="Cytochrome b561 bacterial/Ni-hydrogenase" evidence="14">
    <location>
        <begin position="12"/>
        <end position="219"/>
    </location>
</feature>
<evidence type="ECO:0000313" key="16">
    <source>
        <dbReference type="Proteomes" id="UP000095342"/>
    </source>
</evidence>
<dbReference type="InterPro" id="IPR051542">
    <property type="entry name" value="Hydrogenase_cytochrome"/>
</dbReference>
<dbReference type="PRINTS" id="PR00161">
    <property type="entry name" value="NIHGNASECYTB"/>
</dbReference>
<evidence type="ECO:0000256" key="8">
    <source>
        <dbReference type="ARBA" id="ARBA00022982"/>
    </source>
</evidence>
<dbReference type="GO" id="GO:0020037">
    <property type="term" value="F:heme binding"/>
    <property type="evidence" value="ECO:0007669"/>
    <property type="project" value="TreeGrafter"/>
</dbReference>
<dbReference type="GO" id="GO:0005886">
    <property type="term" value="C:plasma membrane"/>
    <property type="evidence" value="ECO:0007669"/>
    <property type="project" value="UniProtKB-SubCell"/>
</dbReference>
<feature type="transmembrane region" description="Helical" evidence="13">
    <location>
        <begin position="131"/>
        <end position="151"/>
    </location>
</feature>
<feature type="transmembrane region" description="Helical" evidence="13">
    <location>
        <begin position="20"/>
        <end position="42"/>
    </location>
</feature>
<evidence type="ECO:0000313" key="15">
    <source>
        <dbReference type="EMBL" id="AOV17432.1"/>
    </source>
</evidence>
<keyword evidence="4" id="KW-1003">Cell membrane</keyword>
<comment type="subcellular location">
    <subcellularLocation>
        <location evidence="1">Cell membrane</location>
        <topology evidence="1">Multi-pass membrane protein</topology>
    </subcellularLocation>
</comment>
<dbReference type="Pfam" id="PF01292">
    <property type="entry name" value="Ni_hydr_CYTB"/>
    <property type="match status" value="1"/>
</dbReference>
<dbReference type="PANTHER" id="PTHR30485">
    <property type="entry name" value="NI/FE-HYDROGENASE 1 B-TYPE CYTOCHROME SUBUNIT"/>
    <property type="match status" value="1"/>
</dbReference>
<sequence length="235" mass="26836">MNESVNLKPVYVYEAPVRLWHWINAGTIVVLAITGYLIGSPLPSLSGQASQHFLMGYIIFAHITAAYIFAVGFLGRIYWAIVGNRYAHELFVPPLLSPRWWKGLISEVRWYLFMDKESHVFVGHNPLAQSAMFFMFVLGSLFMLITGFALYAEMLGPNSWAQWAFGWVLPLVGGNPQTLHTWHHLGMWLIVCFVIAHVYVAIREDIVSRQTMVSTMINGWRLFKPNPDASEHERP</sequence>
<dbReference type="RefSeq" id="WP_070072982.1">
    <property type="nucleotide sequence ID" value="NZ_CP017448.1"/>
</dbReference>
<evidence type="ECO:0000256" key="11">
    <source>
        <dbReference type="ARBA" id="ARBA00023136"/>
    </source>
</evidence>
<keyword evidence="10" id="KW-0408">Iron</keyword>
<dbReference type="Proteomes" id="UP000095342">
    <property type="component" value="Chromosome"/>
</dbReference>
<gene>
    <name evidence="15" type="ORF">BJI67_10510</name>
</gene>
<dbReference type="GO" id="GO:0009055">
    <property type="term" value="F:electron transfer activity"/>
    <property type="evidence" value="ECO:0007669"/>
    <property type="project" value="InterPro"/>
</dbReference>
<evidence type="ECO:0000256" key="10">
    <source>
        <dbReference type="ARBA" id="ARBA00023004"/>
    </source>
</evidence>
<dbReference type="PANTHER" id="PTHR30485:SF0">
    <property type="entry name" value="NI_FE-HYDROGENASE 1 B-TYPE CYTOCHROME SUBUNIT-RELATED"/>
    <property type="match status" value="1"/>
</dbReference>
<dbReference type="EMBL" id="CP017448">
    <property type="protein sequence ID" value="AOV17432.1"/>
    <property type="molecule type" value="Genomic_DNA"/>
</dbReference>
<comment type="function">
    <text evidence="12">Probable b-type cytochrome.</text>
</comment>
<protein>
    <submittedName>
        <fullName evidence="15">Ni/Fe-hydrogenase, b-type cytochrome subunit</fullName>
    </submittedName>
</protein>
<keyword evidence="8" id="KW-0249">Electron transport</keyword>
<keyword evidence="11 13" id="KW-0472">Membrane</keyword>
<dbReference type="GO" id="GO:0022904">
    <property type="term" value="P:respiratory electron transport chain"/>
    <property type="evidence" value="ECO:0007669"/>
    <property type="project" value="InterPro"/>
</dbReference>
<dbReference type="InterPro" id="IPR000516">
    <property type="entry name" value="Ni-dep_Hydgase_cyt-B"/>
</dbReference>
<evidence type="ECO:0000256" key="6">
    <source>
        <dbReference type="ARBA" id="ARBA00022692"/>
    </source>
</evidence>
<evidence type="ECO:0000256" key="4">
    <source>
        <dbReference type="ARBA" id="ARBA00022475"/>
    </source>
</evidence>
<comment type="similarity">
    <text evidence="2">Belongs to the HupC/HyaC/HydC family.</text>
</comment>
<evidence type="ECO:0000256" key="12">
    <source>
        <dbReference type="ARBA" id="ARBA00056801"/>
    </source>
</evidence>
<dbReference type="SUPFAM" id="SSF81342">
    <property type="entry name" value="Transmembrane di-heme cytochromes"/>
    <property type="match status" value="1"/>
</dbReference>
<keyword evidence="5" id="KW-0349">Heme</keyword>
<evidence type="ECO:0000256" key="7">
    <source>
        <dbReference type="ARBA" id="ARBA00022723"/>
    </source>
</evidence>
<name>A0A1D8K916_9GAMM</name>
<evidence type="ECO:0000256" key="3">
    <source>
        <dbReference type="ARBA" id="ARBA00022448"/>
    </source>
</evidence>
<dbReference type="Gene3D" id="1.20.950.20">
    <property type="entry name" value="Transmembrane di-heme cytochromes, Chain C"/>
    <property type="match status" value="1"/>
</dbReference>
<dbReference type="NCBIfam" id="TIGR02125">
    <property type="entry name" value="CytB-hydogenase"/>
    <property type="match status" value="1"/>
</dbReference>
<accession>A0A1D8K916</accession>
<evidence type="ECO:0000256" key="5">
    <source>
        <dbReference type="ARBA" id="ARBA00022617"/>
    </source>
</evidence>
<keyword evidence="9 13" id="KW-1133">Transmembrane helix</keyword>
<dbReference type="PROSITE" id="PS00883">
    <property type="entry name" value="NI_HGENASE_CYTB_2"/>
    <property type="match status" value="1"/>
</dbReference>
<reference evidence="15 16" key="1">
    <citation type="submission" date="2016-09" db="EMBL/GenBank/DDBJ databases">
        <title>Acidihalobacter prosperus V6 (DSM14174).</title>
        <authorList>
            <person name="Khaleque H.N."/>
            <person name="Ramsay J.P."/>
            <person name="Murphy R.J.T."/>
            <person name="Kaksonen A.H."/>
            <person name="Boxall N.J."/>
            <person name="Watkin E.L.J."/>
        </authorList>
    </citation>
    <scope>NUCLEOTIDE SEQUENCE [LARGE SCALE GENOMIC DNA]</scope>
    <source>
        <strain evidence="15 16">V6</strain>
    </source>
</reference>
<dbReference type="AlphaFoldDB" id="A0A1D8K916"/>
<dbReference type="InterPro" id="IPR011577">
    <property type="entry name" value="Cyt_b561_bac/Ni-Hgenase"/>
</dbReference>
<dbReference type="FunFam" id="1.20.950.20:FF:000003">
    <property type="entry name" value="Ni/Fe-hydrogenase 1 b-type cytochrome subunit"/>
    <property type="match status" value="1"/>
</dbReference>
<evidence type="ECO:0000256" key="9">
    <source>
        <dbReference type="ARBA" id="ARBA00022989"/>
    </source>
</evidence>
<proteinExistence type="inferred from homology"/>
<dbReference type="GO" id="GO:0005506">
    <property type="term" value="F:iron ion binding"/>
    <property type="evidence" value="ECO:0007669"/>
    <property type="project" value="InterPro"/>
</dbReference>
<feature type="transmembrane region" description="Helical" evidence="13">
    <location>
        <begin position="185"/>
        <end position="202"/>
    </location>
</feature>